<dbReference type="AlphaFoldDB" id="A0AA88VGY9"/>
<dbReference type="InterPro" id="IPR001965">
    <property type="entry name" value="Znf_PHD"/>
</dbReference>
<evidence type="ECO:0000256" key="3">
    <source>
        <dbReference type="ARBA" id="ARBA00022833"/>
    </source>
</evidence>
<sequence length="255" mass="28348">MLRFFLQFEGSTPSACWNKVYRRMRKKQFCSSDASMAEGASERVFKSGSDMFGFSHPEVLKLIQESSYSQSPSKSSKLTFARHQGLPVGYRPVHVEWKDLDKCNVCHMDEEYENNLFLQCDKCRMMVHARCYGELEPLNGILWFCNLCRSGAPEFPPPCCLCPVIASTTILSNTCQIVALIHPLDPNQLLFVKAAVSHAVKAKSVGYLRVLHQEGRPLVNCGVAILGQRDRGSSTAFDGRGGVATELESESISVG</sequence>
<dbReference type="SMART" id="SM00249">
    <property type="entry name" value="PHD"/>
    <property type="match status" value="1"/>
</dbReference>
<keyword evidence="3" id="KW-0862">Zinc</keyword>
<evidence type="ECO:0000256" key="1">
    <source>
        <dbReference type="ARBA" id="ARBA00022723"/>
    </source>
</evidence>
<evidence type="ECO:0000313" key="6">
    <source>
        <dbReference type="EMBL" id="KAK3006918.1"/>
    </source>
</evidence>
<dbReference type="InterPro" id="IPR050701">
    <property type="entry name" value="Histone_Mod_Regulator"/>
</dbReference>
<dbReference type="GO" id="GO:0000785">
    <property type="term" value="C:chromatin"/>
    <property type="evidence" value="ECO:0007669"/>
    <property type="project" value="TreeGrafter"/>
</dbReference>
<dbReference type="Pfam" id="PF05965">
    <property type="entry name" value="FYRC"/>
    <property type="match status" value="1"/>
</dbReference>
<accession>A0AA88VGY9</accession>
<proteinExistence type="predicted"/>
<comment type="caution">
    <text evidence="6">The sequence shown here is derived from an EMBL/GenBank/DDBJ whole genome shotgun (WGS) entry which is preliminary data.</text>
</comment>
<evidence type="ECO:0000259" key="5">
    <source>
        <dbReference type="PROSITE" id="PS50016"/>
    </source>
</evidence>
<dbReference type="InterPro" id="IPR011011">
    <property type="entry name" value="Znf_FYVE_PHD"/>
</dbReference>
<organism evidence="6 7">
    <name type="scientific">Escallonia herrerae</name>
    <dbReference type="NCBI Taxonomy" id="1293975"/>
    <lineage>
        <taxon>Eukaryota</taxon>
        <taxon>Viridiplantae</taxon>
        <taxon>Streptophyta</taxon>
        <taxon>Embryophyta</taxon>
        <taxon>Tracheophyta</taxon>
        <taxon>Spermatophyta</taxon>
        <taxon>Magnoliopsida</taxon>
        <taxon>eudicotyledons</taxon>
        <taxon>Gunneridae</taxon>
        <taxon>Pentapetalae</taxon>
        <taxon>asterids</taxon>
        <taxon>campanulids</taxon>
        <taxon>Escalloniales</taxon>
        <taxon>Escalloniaceae</taxon>
        <taxon>Escallonia</taxon>
    </lineage>
</organism>
<keyword evidence="2 4" id="KW-0863">Zinc-finger</keyword>
<dbReference type="Pfam" id="PF13831">
    <property type="entry name" value="PHD_2"/>
    <property type="match status" value="1"/>
</dbReference>
<dbReference type="PROSITE" id="PS01359">
    <property type="entry name" value="ZF_PHD_1"/>
    <property type="match status" value="1"/>
</dbReference>
<reference evidence="6" key="1">
    <citation type="submission" date="2022-12" db="EMBL/GenBank/DDBJ databases">
        <title>Draft genome assemblies for two species of Escallonia (Escalloniales).</title>
        <authorList>
            <person name="Chanderbali A."/>
            <person name="Dervinis C."/>
            <person name="Anghel I."/>
            <person name="Soltis D."/>
            <person name="Soltis P."/>
            <person name="Zapata F."/>
        </authorList>
    </citation>
    <scope>NUCLEOTIDE SEQUENCE</scope>
    <source>
        <strain evidence="6">UCBG64.0493</strain>
        <tissue evidence="6">Leaf</tissue>
    </source>
</reference>
<dbReference type="InterPro" id="IPR013083">
    <property type="entry name" value="Znf_RING/FYVE/PHD"/>
</dbReference>
<dbReference type="PANTHER" id="PTHR13793">
    <property type="entry name" value="PHD FINGER PROTEINS"/>
    <property type="match status" value="1"/>
</dbReference>
<dbReference type="Gene3D" id="3.30.40.10">
    <property type="entry name" value="Zinc/RING finger domain, C3HC4 (zinc finger)"/>
    <property type="match status" value="1"/>
</dbReference>
<name>A0AA88VGY9_9ASTE</name>
<dbReference type="SUPFAM" id="SSF57903">
    <property type="entry name" value="FYVE/PHD zinc finger"/>
    <property type="match status" value="1"/>
</dbReference>
<keyword evidence="1" id="KW-0479">Metal-binding</keyword>
<dbReference type="CDD" id="cd15494">
    <property type="entry name" value="PHD_ATX1_2_like"/>
    <property type="match status" value="1"/>
</dbReference>
<dbReference type="InterPro" id="IPR042010">
    <property type="entry name" value="ATX1/2_PHD"/>
</dbReference>
<dbReference type="Gene3D" id="3.30.160.360">
    <property type="match status" value="1"/>
</dbReference>
<dbReference type="EMBL" id="JAVXUP010001930">
    <property type="protein sequence ID" value="KAK3006918.1"/>
    <property type="molecule type" value="Genomic_DNA"/>
</dbReference>
<dbReference type="Proteomes" id="UP001188597">
    <property type="component" value="Unassembled WGS sequence"/>
</dbReference>
<dbReference type="GO" id="GO:0008270">
    <property type="term" value="F:zinc ion binding"/>
    <property type="evidence" value="ECO:0007669"/>
    <property type="project" value="UniProtKB-KW"/>
</dbReference>
<dbReference type="PANTHER" id="PTHR13793:SF140">
    <property type="entry name" value="HISTONE-LYSINE N-METHYLTRANSFERASE ATX2"/>
    <property type="match status" value="1"/>
</dbReference>
<evidence type="ECO:0000313" key="7">
    <source>
        <dbReference type="Proteomes" id="UP001188597"/>
    </source>
</evidence>
<dbReference type="PROSITE" id="PS50016">
    <property type="entry name" value="ZF_PHD_2"/>
    <property type="match status" value="1"/>
</dbReference>
<dbReference type="PROSITE" id="PS51543">
    <property type="entry name" value="FYRC"/>
    <property type="match status" value="1"/>
</dbReference>
<gene>
    <name evidence="6" type="ORF">RJ639_016800</name>
</gene>
<protein>
    <recommendedName>
        <fullName evidence="5">PHD-type domain-containing protein</fullName>
    </recommendedName>
</protein>
<dbReference type="GO" id="GO:0005634">
    <property type="term" value="C:nucleus"/>
    <property type="evidence" value="ECO:0007669"/>
    <property type="project" value="InterPro"/>
</dbReference>
<dbReference type="FunFam" id="3.30.40.10:FF:000299">
    <property type="entry name" value="Histone-lysine N-methyltransferase"/>
    <property type="match status" value="1"/>
</dbReference>
<dbReference type="InterPro" id="IPR019787">
    <property type="entry name" value="Znf_PHD-finger"/>
</dbReference>
<dbReference type="InterPro" id="IPR003889">
    <property type="entry name" value="FYrich_C"/>
</dbReference>
<evidence type="ECO:0000256" key="2">
    <source>
        <dbReference type="ARBA" id="ARBA00022771"/>
    </source>
</evidence>
<keyword evidence="7" id="KW-1185">Reference proteome</keyword>
<dbReference type="GO" id="GO:0006357">
    <property type="term" value="P:regulation of transcription by RNA polymerase II"/>
    <property type="evidence" value="ECO:0007669"/>
    <property type="project" value="TreeGrafter"/>
</dbReference>
<feature type="domain" description="PHD-type" evidence="5">
    <location>
        <begin position="100"/>
        <end position="151"/>
    </location>
</feature>
<dbReference type="InterPro" id="IPR019786">
    <property type="entry name" value="Zinc_finger_PHD-type_CS"/>
</dbReference>
<evidence type="ECO:0000256" key="4">
    <source>
        <dbReference type="PROSITE-ProRule" id="PRU00146"/>
    </source>
</evidence>